<dbReference type="InterPro" id="IPR010982">
    <property type="entry name" value="Lambda_DNA-bd_dom_sf"/>
</dbReference>
<proteinExistence type="predicted"/>
<dbReference type="EMBL" id="MZKM01000061">
    <property type="protein sequence ID" value="PRL88326.1"/>
    <property type="molecule type" value="Genomic_DNA"/>
</dbReference>
<comment type="caution">
    <text evidence="1">The sequence shown here is derived from an EMBL/GenBank/DDBJ whole genome shotgun (WGS) entry which is preliminary data.</text>
</comment>
<organism evidence="1">
    <name type="scientific">Haemophilus influenzae</name>
    <dbReference type="NCBI Taxonomy" id="727"/>
    <lineage>
        <taxon>Bacteria</taxon>
        <taxon>Pseudomonadati</taxon>
        <taxon>Pseudomonadota</taxon>
        <taxon>Gammaproteobacteria</taxon>
        <taxon>Pasteurellales</taxon>
        <taxon>Pasteurellaceae</taxon>
        <taxon>Haemophilus</taxon>
    </lineage>
</organism>
<dbReference type="AlphaFoldDB" id="A0A0K9L8S6"/>
<dbReference type="Gene3D" id="1.10.260.40">
    <property type="entry name" value="lambda repressor-like DNA-binding domains"/>
    <property type="match status" value="1"/>
</dbReference>
<accession>A0A0K9L8S6</accession>
<evidence type="ECO:0000313" key="1">
    <source>
        <dbReference type="EMBL" id="PRK64520.1"/>
    </source>
</evidence>
<reference evidence="1 3" key="1">
    <citation type="submission" date="2017-02" db="EMBL/GenBank/DDBJ databases">
        <title>Haemophilus influenzae in COPD genome sequencing project.</title>
        <authorList>
            <person name="Murphy T.F."/>
            <person name="Kong Y."/>
            <person name="Nadendla S."/>
            <person name="Tettelin H."/>
            <person name="Pettigrew M."/>
        </authorList>
    </citation>
    <scope>NUCLEOTIDE SEQUENCE [LARGE SCALE GENOMIC DNA]</scope>
    <source>
        <strain evidence="2 3">19P94H1</strain>
        <strain evidence="1">84P15H4</strain>
    </source>
</reference>
<evidence type="ECO:0000313" key="2">
    <source>
        <dbReference type="EMBL" id="PRL88326.1"/>
    </source>
</evidence>
<dbReference type="GeneID" id="56958039"/>
<sequence length="79" mass="8509">MGNLKHIIDSLGAAKVADLCGLSVRAVYKWRTSNSLPRTEYTGETRYSEILSQALGGSVSAEEIRHFSKPIKSGSAIIA</sequence>
<protein>
    <submittedName>
        <fullName evidence="1">Uncharacterized protein</fullName>
    </submittedName>
</protein>
<gene>
    <name evidence="2" type="ORF">BV022_01828</name>
    <name evidence="1" type="ORF">BV163_01393</name>
</gene>
<dbReference type="GO" id="GO:0003677">
    <property type="term" value="F:DNA binding"/>
    <property type="evidence" value="ECO:0007669"/>
    <property type="project" value="InterPro"/>
</dbReference>
<name>A0A0K9L8S6_HAEIF</name>
<evidence type="ECO:0000313" key="3">
    <source>
        <dbReference type="Proteomes" id="UP000238666"/>
    </source>
</evidence>
<dbReference type="RefSeq" id="WP_005688828.1">
    <property type="nucleotide sequence ID" value="NZ_AP018773.1"/>
</dbReference>
<dbReference type="EMBL" id="MZHU01000055">
    <property type="protein sequence ID" value="PRK64520.1"/>
    <property type="molecule type" value="Genomic_DNA"/>
</dbReference>